<dbReference type="AlphaFoldDB" id="A0A6J5WYI0"/>
<sequence length="115" mass="13364">MEKNKTKPKVFKPYSYFSTHRIKEGIHGRADDILETLIKLMGQDVNLGLKIEMARACVLFMFQVHFVLSDKKVRDATKLKQAVELMLSIIFRKLAADASREKFPDDEFFSQDPRL</sequence>
<keyword evidence="2" id="KW-1185">Reference proteome</keyword>
<reference evidence="2" key="1">
    <citation type="journal article" date="2020" name="Genome Biol.">
        <title>Gamete binning: chromosome-level and haplotype-resolved genome assembly enabled by high-throughput single-cell sequencing of gamete genomes.</title>
        <authorList>
            <person name="Campoy J.A."/>
            <person name="Sun H."/>
            <person name="Goel M."/>
            <person name="Jiao W.-B."/>
            <person name="Folz-Donahue K."/>
            <person name="Wang N."/>
            <person name="Rubio M."/>
            <person name="Liu C."/>
            <person name="Kukat C."/>
            <person name="Ruiz D."/>
            <person name="Huettel B."/>
            <person name="Schneeberger K."/>
        </authorList>
    </citation>
    <scope>NUCLEOTIDE SEQUENCE [LARGE SCALE GENOMIC DNA]</scope>
    <source>
        <strain evidence="2">cv. Rojo Pasion</strain>
    </source>
</reference>
<dbReference type="Proteomes" id="UP000507245">
    <property type="component" value="Unassembled WGS sequence"/>
</dbReference>
<proteinExistence type="predicted"/>
<evidence type="ECO:0000313" key="1">
    <source>
        <dbReference type="EMBL" id="CAB4303478.1"/>
    </source>
</evidence>
<evidence type="ECO:0000313" key="2">
    <source>
        <dbReference type="Proteomes" id="UP000507245"/>
    </source>
</evidence>
<accession>A0A6J5WYI0</accession>
<organism evidence="1 2">
    <name type="scientific">Prunus armeniaca</name>
    <name type="common">Apricot</name>
    <name type="synonym">Armeniaca vulgaris</name>
    <dbReference type="NCBI Taxonomy" id="36596"/>
    <lineage>
        <taxon>Eukaryota</taxon>
        <taxon>Viridiplantae</taxon>
        <taxon>Streptophyta</taxon>
        <taxon>Embryophyta</taxon>
        <taxon>Tracheophyta</taxon>
        <taxon>Spermatophyta</taxon>
        <taxon>Magnoliopsida</taxon>
        <taxon>eudicotyledons</taxon>
        <taxon>Gunneridae</taxon>
        <taxon>Pentapetalae</taxon>
        <taxon>rosids</taxon>
        <taxon>fabids</taxon>
        <taxon>Rosales</taxon>
        <taxon>Rosaceae</taxon>
        <taxon>Amygdaloideae</taxon>
        <taxon>Amygdaleae</taxon>
        <taxon>Prunus</taxon>
    </lineage>
</organism>
<dbReference type="EMBL" id="CAEKKB010000003">
    <property type="protein sequence ID" value="CAB4303478.1"/>
    <property type="molecule type" value="Genomic_DNA"/>
</dbReference>
<gene>
    <name evidence="1" type="ORF">ORAREDHAP_LOCUS19712</name>
</gene>
<protein>
    <submittedName>
        <fullName evidence="1">Uncharacterized protein</fullName>
    </submittedName>
</protein>
<name>A0A6J5WYI0_PRUAR</name>